<accession>A0A212JPZ2</accession>
<proteinExistence type="predicted"/>
<sequence>MAEKKKFIDEKGKLFGKINVIDLIVLALIAVIVVVLGMKLANRASGLPTEGEGVHLEYTVLVSRVSQEVYDSVAQQVAAGGENNTLMANGDILTGCTVKSITSAPHREAVEKADGTIVLSDEPGYVDATFAIEAVITNRVTQAVGTQEIRIGKSHIVKTKSYELINGIILTCETVEAGQ</sequence>
<evidence type="ECO:0000256" key="1">
    <source>
        <dbReference type="SAM" id="Phobius"/>
    </source>
</evidence>
<reference evidence="2" key="1">
    <citation type="submission" date="2016-04" db="EMBL/GenBank/DDBJ databases">
        <authorList>
            <person name="Evans L.H."/>
            <person name="Alamgir A."/>
            <person name="Owens N."/>
            <person name="Weber N.D."/>
            <person name="Virtaneva K."/>
            <person name="Barbian K."/>
            <person name="Babar A."/>
            <person name="Rosenke K."/>
        </authorList>
    </citation>
    <scope>NUCLEOTIDE SEQUENCE</scope>
    <source>
        <strain evidence="2">86</strain>
    </source>
</reference>
<keyword evidence="1" id="KW-0812">Transmembrane</keyword>
<gene>
    <name evidence="2" type="ORF">KL86CLO1_11491</name>
</gene>
<dbReference type="AlphaFoldDB" id="A0A212JPZ2"/>
<organism evidence="2">
    <name type="scientific">uncultured Eubacteriales bacterium</name>
    <dbReference type="NCBI Taxonomy" id="172733"/>
    <lineage>
        <taxon>Bacteria</taxon>
        <taxon>Bacillati</taxon>
        <taxon>Bacillota</taxon>
        <taxon>Clostridia</taxon>
        <taxon>Eubacteriales</taxon>
        <taxon>environmental samples</taxon>
    </lineage>
</organism>
<dbReference type="InterPro" id="IPR025480">
    <property type="entry name" value="DUF4330"/>
</dbReference>
<dbReference type="EMBL" id="FLUN01000001">
    <property type="protein sequence ID" value="SBW01470.1"/>
    <property type="molecule type" value="Genomic_DNA"/>
</dbReference>
<name>A0A212JPZ2_9FIRM</name>
<keyword evidence="1" id="KW-0472">Membrane</keyword>
<keyword evidence="1" id="KW-1133">Transmembrane helix</keyword>
<evidence type="ECO:0008006" key="3">
    <source>
        <dbReference type="Google" id="ProtNLM"/>
    </source>
</evidence>
<feature type="transmembrane region" description="Helical" evidence="1">
    <location>
        <begin position="20"/>
        <end position="38"/>
    </location>
</feature>
<dbReference type="Pfam" id="PF14221">
    <property type="entry name" value="DUF4330"/>
    <property type="match status" value="1"/>
</dbReference>
<protein>
    <recommendedName>
        <fullName evidence="3">DUF4330 domain-containing protein</fullName>
    </recommendedName>
</protein>
<evidence type="ECO:0000313" key="2">
    <source>
        <dbReference type="EMBL" id="SBW01470.1"/>
    </source>
</evidence>